<dbReference type="OrthoDB" id="105371at2759"/>
<dbReference type="AlphaFoldDB" id="A0A225UGB4"/>
<dbReference type="EMBL" id="NBNE01018889">
    <property type="protein sequence ID" value="OWY92058.1"/>
    <property type="molecule type" value="Genomic_DNA"/>
</dbReference>
<comment type="caution">
    <text evidence="1">The sequence shown here is derived from an EMBL/GenBank/DDBJ whole genome shotgun (WGS) entry which is preliminary data.</text>
</comment>
<dbReference type="Proteomes" id="UP000198211">
    <property type="component" value="Unassembled WGS sequence"/>
</dbReference>
<accession>A0A225UGB4</accession>
<proteinExistence type="predicted"/>
<organism evidence="1 2">
    <name type="scientific">Phytophthora megakarya</name>
    <dbReference type="NCBI Taxonomy" id="4795"/>
    <lineage>
        <taxon>Eukaryota</taxon>
        <taxon>Sar</taxon>
        <taxon>Stramenopiles</taxon>
        <taxon>Oomycota</taxon>
        <taxon>Peronosporomycetes</taxon>
        <taxon>Peronosporales</taxon>
        <taxon>Peronosporaceae</taxon>
        <taxon>Phytophthora</taxon>
    </lineage>
</organism>
<protein>
    <submittedName>
        <fullName evidence="1">Uncharacterized protein</fullName>
    </submittedName>
</protein>
<reference evidence="2" key="1">
    <citation type="submission" date="2017-03" db="EMBL/GenBank/DDBJ databases">
        <title>Phytopthora megakarya and P. palmivora, two closely related causual agents of cacao black pod achieved similar genome size and gene model numbers by different mechanisms.</title>
        <authorList>
            <person name="Ali S."/>
            <person name="Shao J."/>
            <person name="Larry D.J."/>
            <person name="Kronmiller B."/>
            <person name="Shen D."/>
            <person name="Strem M.D."/>
            <person name="Melnick R.L."/>
            <person name="Guiltinan M.J."/>
            <person name="Tyler B.M."/>
            <person name="Meinhardt L.W."/>
            <person name="Bailey B.A."/>
        </authorList>
    </citation>
    <scope>NUCLEOTIDE SEQUENCE [LARGE SCALE GENOMIC DNA]</scope>
    <source>
        <strain evidence="2">zdho120</strain>
    </source>
</reference>
<gene>
    <name evidence="1" type="ORF">PHMEG_00039090</name>
</gene>
<keyword evidence="2" id="KW-1185">Reference proteome</keyword>
<evidence type="ECO:0000313" key="2">
    <source>
        <dbReference type="Proteomes" id="UP000198211"/>
    </source>
</evidence>
<sequence length="151" mass="17188">MESPVQLKIVEFALSKLPDNGHDSITAIISDVLVSDIPLSKAIELSHPGSVALLDLVWMRSLRDMEHSRWTVAKLLQSEKDYYKWEFSLALVQAIRRADVKMVQWILTHFSNCLVEKEVVEEAAKGGHLWVLQLLAMAIFESISKIAFEQR</sequence>
<evidence type="ECO:0000313" key="1">
    <source>
        <dbReference type="EMBL" id="OWY92058.1"/>
    </source>
</evidence>
<name>A0A225UGB4_9STRA</name>